<dbReference type="GO" id="GO:0004315">
    <property type="term" value="F:3-oxoacyl-[acyl-carrier-protein] synthase activity"/>
    <property type="evidence" value="ECO:0007669"/>
    <property type="project" value="TreeGrafter"/>
</dbReference>
<comment type="similarity">
    <text evidence="1 4">Belongs to the thiolase-like superfamily. Beta-ketoacyl-ACP synthases family.</text>
</comment>
<proteinExistence type="inferred from homology"/>
<evidence type="ECO:0000313" key="6">
    <source>
        <dbReference type="EMBL" id="MBB4895189.1"/>
    </source>
</evidence>
<dbReference type="InterPro" id="IPR014031">
    <property type="entry name" value="Ketoacyl_synth_C"/>
</dbReference>
<dbReference type="SMART" id="SM00825">
    <property type="entry name" value="PKS_KS"/>
    <property type="match status" value="1"/>
</dbReference>
<evidence type="ECO:0000259" key="5">
    <source>
        <dbReference type="PROSITE" id="PS52004"/>
    </source>
</evidence>
<name>A0A7W7PMC1_9ACTN</name>
<dbReference type="InterPro" id="IPR014030">
    <property type="entry name" value="Ketoacyl_synth_N"/>
</dbReference>
<evidence type="ECO:0000256" key="3">
    <source>
        <dbReference type="ARBA" id="ARBA00023315"/>
    </source>
</evidence>
<dbReference type="CDD" id="cd00832">
    <property type="entry name" value="CLF"/>
    <property type="match status" value="1"/>
</dbReference>
<keyword evidence="3 6" id="KW-0012">Acyltransferase</keyword>
<protein>
    <submittedName>
        <fullName evidence="6">Act minimal PKS chain-length factor (CLF/KS beta)</fullName>
        <ecNumber evidence="6">2.3.1.-</ecNumber>
    </submittedName>
</protein>
<dbReference type="Proteomes" id="UP000556084">
    <property type="component" value="Unassembled WGS sequence"/>
</dbReference>
<organism evidence="6 7">
    <name type="scientific">Streptomyces olivoverticillatus</name>
    <dbReference type="NCBI Taxonomy" id="66427"/>
    <lineage>
        <taxon>Bacteria</taxon>
        <taxon>Bacillati</taxon>
        <taxon>Actinomycetota</taxon>
        <taxon>Actinomycetes</taxon>
        <taxon>Kitasatosporales</taxon>
        <taxon>Streptomycetaceae</taxon>
        <taxon>Streptomyces</taxon>
    </lineage>
</organism>
<dbReference type="EMBL" id="JACHJH010000006">
    <property type="protein sequence ID" value="MBB4895189.1"/>
    <property type="molecule type" value="Genomic_DNA"/>
</dbReference>
<evidence type="ECO:0000256" key="4">
    <source>
        <dbReference type="RuleBase" id="RU003694"/>
    </source>
</evidence>
<keyword evidence="2 4" id="KW-0808">Transferase</keyword>
<accession>A0A7W7PMC1</accession>
<dbReference type="InterPro" id="IPR020841">
    <property type="entry name" value="PKS_Beta-ketoAc_synthase_dom"/>
</dbReference>
<dbReference type="PANTHER" id="PTHR11712:SF322">
    <property type="entry name" value="POLYKETIDE BETA-KETOACYL SYNTHASE 2-RELATED"/>
    <property type="match status" value="1"/>
</dbReference>
<evidence type="ECO:0000256" key="1">
    <source>
        <dbReference type="ARBA" id="ARBA00008467"/>
    </source>
</evidence>
<evidence type="ECO:0000256" key="2">
    <source>
        <dbReference type="ARBA" id="ARBA00022679"/>
    </source>
</evidence>
<dbReference type="Pfam" id="PF00109">
    <property type="entry name" value="ketoacyl-synt"/>
    <property type="match status" value="1"/>
</dbReference>
<dbReference type="GO" id="GO:0006633">
    <property type="term" value="P:fatty acid biosynthetic process"/>
    <property type="evidence" value="ECO:0007669"/>
    <property type="project" value="TreeGrafter"/>
</dbReference>
<dbReference type="Gene3D" id="3.40.47.10">
    <property type="match status" value="2"/>
</dbReference>
<dbReference type="PROSITE" id="PS52004">
    <property type="entry name" value="KS3_2"/>
    <property type="match status" value="1"/>
</dbReference>
<sequence length="416" mass="42923">MTGLAARTADTAPTAVFTGIGVTAPNGVGTEDWWAATLAGKSGIDEIGGFDARTYPSRLAGEVKDFDAAEHLPARLVVETSRMSHFALVATAMALDDAAVDPASTPEYTMGVVTANASGGAEFGQRELQKLWRGGPRDVSPYMSIAWFYAATTGQISIRYGMRGPCGVAVAEQAGGLDALGQARRVVRSGAALVVTGGTDSSLSPAGFVSQLPTGLLTTVTDPLRAYQPFGTEASGYVPGEGGAILVLEDAAAARRRGAGRPYGELAGYAAAFDPRPGSGRPPALARCLRTALDDARLRPEDVDVVFADGHGTPGHDREEARALAEVFGPHGVPVTVPKTMTGRLYAGGGALDAAAALLALRDQVVPPTVHVTRPDPGHGLDLVLGQPREIPLRTAVVVARGHGGFTAVTVLRRTG</sequence>
<comment type="caution">
    <text evidence="6">The sequence shown here is derived from an EMBL/GenBank/DDBJ whole genome shotgun (WGS) entry which is preliminary data.</text>
</comment>
<dbReference type="SUPFAM" id="SSF53901">
    <property type="entry name" value="Thiolase-like"/>
    <property type="match status" value="2"/>
</dbReference>
<gene>
    <name evidence="6" type="ORF">FHS39_004256</name>
</gene>
<dbReference type="RefSeq" id="WP_184350985.1">
    <property type="nucleotide sequence ID" value="NZ_JACHJH010000006.1"/>
</dbReference>
<reference evidence="6 7" key="1">
    <citation type="submission" date="2020-08" db="EMBL/GenBank/DDBJ databases">
        <title>Genomic Encyclopedia of Type Strains, Phase III (KMG-III): the genomes of soil and plant-associated and newly described type strains.</title>
        <authorList>
            <person name="Whitman W."/>
        </authorList>
    </citation>
    <scope>NUCLEOTIDE SEQUENCE [LARGE SCALE GENOMIC DNA]</scope>
    <source>
        <strain evidence="6 7">CECT 3266</strain>
    </source>
</reference>
<keyword evidence="7" id="KW-1185">Reference proteome</keyword>
<evidence type="ECO:0000313" key="7">
    <source>
        <dbReference type="Proteomes" id="UP000556084"/>
    </source>
</evidence>
<feature type="domain" description="Ketosynthase family 3 (KS3)" evidence="5">
    <location>
        <begin position="12"/>
        <end position="414"/>
    </location>
</feature>
<dbReference type="EC" id="2.3.1.-" evidence="6"/>
<dbReference type="PANTHER" id="PTHR11712">
    <property type="entry name" value="POLYKETIDE SYNTHASE-RELATED"/>
    <property type="match status" value="1"/>
</dbReference>
<dbReference type="AlphaFoldDB" id="A0A7W7PMC1"/>
<dbReference type="InterPro" id="IPR016039">
    <property type="entry name" value="Thiolase-like"/>
</dbReference>
<dbReference type="InterPro" id="IPR000794">
    <property type="entry name" value="Beta-ketoacyl_synthase"/>
</dbReference>
<dbReference type="Pfam" id="PF02801">
    <property type="entry name" value="Ketoacyl-synt_C"/>
    <property type="match status" value="1"/>
</dbReference>